<evidence type="ECO:0008006" key="3">
    <source>
        <dbReference type="Google" id="ProtNLM"/>
    </source>
</evidence>
<reference evidence="1 2" key="1">
    <citation type="submission" date="2019-07" db="EMBL/GenBank/DDBJ databases">
        <authorList>
            <person name="Zack K."/>
            <person name="Stoner T.H."/>
            <person name="Garlena R.A."/>
            <person name="Russell D.A."/>
            <person name="Pope W.H."/>
            <person name="Jacobs-Sera D."/>
            <person name="Hatfull G.F."/>
        </authorList>
    </citation>
    <scope>NUCLEOTIDE SEQUENCE [LARGE SCALE GENOMIC DNA]</scope>
</reference>
<proteinExistence type="predicted"/>
<dbReference type="EMBL" id="MN234208">
    <property type="protein sequence ID" value="QFG12461.1"/>
    <property type="molecule type" value="Genomic_DNA"/>
</dbReference>
<gene>
    <name evidence="1" type="primary">52</name>
    <name evidence="1" type="ORF">SEA_ALVY_52</name>
</gene>
<dbReference type="KEGG" id="vg:64471676"/>
<sequence>MTLALEAPVAARTRDPKLLLNALQPKLQHLTVNILDSGMSLWDREVALLLRDNTMVRDMAERILGQAVAYTVATMEHKDVHLGVGKLVDIGVHQLILDTPVYFAMCDAYNGGAYRHHAPFIQRRSDGLCIRTADFLRSDGWAVDEELWAIDASDCSPCDNKVPDSH</sequence>
<organism evidence="1 2">
    <name type="scientific">Streptomyces phage Alvy</name>
    <dbReference type="NCBI Taxonomy" id="2599888"/>
    <lineage>
        <taxon>Viruses</taxon>
        <taxon>Duplodnaviria</taxon>
        <taxon>Heunggongvirae</taxon>
        <taxon>Uroviricota</taxon>
        <taxon>Caudoviricetes</taxon>
        <taxon>Arquatrovirinae</taxon>
        <taxon>Caelumvirus</taxon>
        <taxon>Caelumvirus alvy</taxon>
    </lineage>
</organism>
<evidence type="ECO:0000313" key="1">
    <source>
        <dbReference type="EMBL" id="QFG12461.1"/>
    </source>
</evidence>
<name>A0A5J6TNR3_9CAUD</name>
<protein>
    <recommendedName>
        <fullName evidence="3">Mucin</fullName>
    </recommendedName>
</protein>
<evidence type="ECO:0000313" key="2">
    <source>
        <dbReference type="Proteomes" id="UP000327487"/>
    </source>
</evidence>
<dbReference type="GeneID" id="64471676"/>
<accession>A0A5J6TNR3</accession>
<keyword evidence="2" id="KW-1185">Reference proteome</keyword>
<dbReference type="RefSeq" id="YP_010055746.1">
    <property type="nucleotide sequence ID" value="NC_054669.1"/>
</dbReference>
<dbReference type="Proteomes" id="UP000327487">
    <property type="component" value="Segment"/>
</dbReference>